<dbReference type="RefSeq" id="WP_126703497.1">
    <property type="nucleotide sequence ID" value="NZ_CP034593.1"/>
</dbReference>
<reference evidence="5 6" key="1">
    <citation type="submission" date="2018-12" db="EMBL/GenBank/DDBJ databases">
        <title>Complete genome sequence of Flaviflexus sp. H23T48.</title>
        <authorList>
            <person name="Bae J.-W."/>
            <person name="Lee J.-Y."/>
        </authorList>
    </citation>
    <scope>NUCLEOTIDE SEQUENCE [LARGE SCALE GENOMIC DNA]</scope>
    <source>
        <strain evidence="5 6">H23T48</strain>
    </source>
</reference>
<dbReference type="Pfam" id="PF07702">
    <property type="entry name" value="UTRA"/>
    <property type="match status" value="1"/>
</dbReference>
<dbReference type="SUPFAM" id="SSF46785">
    <property type="entry name" value="Winged helix' DNA-binding domain"/>
    <property type="match status" value="1"/>
</dbReference>
<organism evidence="5 6">
    <name type="scientific">Flaviflexus ciconiae</name>
    <dbReference type="NCBI Taxonomy" id="2496867"/>
    <lineage>
        <taxon>Bacteria</taxon>
        <taxon>Bacillati</taxon>
        <taxon>Actinomycetota</taxon>
        <taxon>Actinomycetes</taxon>
        <taxon>Actinomycetales</taxon>
        <taxon>Actinomycetaceae</taxon>
        <taxon>Flaviflexus</taxon>
    </lineage>
</organism>
<sequence>MTSNPLDTPYIAEIDLDRDSTVPLYQQISEPLTKLIMSGAIEAGRLIEDEVSLAQRLEVSRPTTRRALQELVNGGLLVRRRGVGTRVTPTHVHRQIGLTSLNEDLTAQGYETRTEVLSYQVQLANEAQAAQLSCEVGDEVVSIERLRWINDNPLGIMHNTIPSAIAPSLTELSQKGLYKCLAERDVKMATAVQVLGARLATDREADLLGLEHGSALMTMERTVYGLGGEVVEYGRHVYDAAQYTVTIPLVAD</sequence>
<gene>
    <name evidence="5" type="ORF">EJ997_04370</name>
</gene>
<accession>A0A3Q9G660</accession>
<dbReference type="SMART" id="SM00866">
    <property type="entry name" value="UTRA"/>
    <property type="match status" value="1"/>
</dbReference>
<evidence type="ECO:0000256" key="1">
    <source>
        <dbReference type="ARBA" id="ARBA00023015"/>
    </source>
</evidence>
<dbReference type="Proteomes" id="UP000280344">
    <property type="component" value="Chromosome"/>
</dbReference>
<dbReference type="PANTHER" id="PTHR44846">
    <property type="entry name" value="MANNOSYL-D-GLYCERATE TRANSPORT/METABOLISM SYSTEM REPRESSOR MNGR-RELATED"/>
    <property type="match status" value="1"/>
</dbReference>
<protein>
    <submittedName>
        <fullName evidence="5">GntR family transcriptional regulator</fullName>
    </submittedName>
</protein>
<dbReference type="GO" id="GO:0045892">
    <property type="term" value="P:negative regulation of DNA-templated transcription"/>
    <property type="evidence" value="ECO:0007669"/>
    <property type="project" value="TreeGrafter"/>
</dbReference>
<keyword evidence="1" id="KW-0805">Transcription regulation</keyword>
<evidence type="ECO:0000313" key="5">
    <source>
        <dbReference type="EMBL" id="AZQ76689.1"/>
    </source>
</evidence>
<dbReference type="SUPFAM" id="SSF64288">
    <property type="entry name" value="Chorismate lyase-like"/>
    <property type="match status" value="1"/>
</dbReference>
<evidence type="ECO:0000256" key="3">
    <source>
        <dbReference type="ARBA" id="ARBA00023163"/>
    </source>
</evidence>
<dbReference type="OrthoDB" id="3194402at2"/>
<dbReference type="InterPro" id="IPR050679">
    <property type="entry name" value="Bact_HTH_transcr_reg"/>
</dbReference>
<dbReference type="EMBL" id="CP034593">
    <property type="protein sequence ID" value="AZQ76689.1"/>
    <property type="molecule type" value="Genomic_DNA"/>
</dbReference>
<dbReference type="AlphaFoldDB" id="A0A3Q9G660"/>
<dbReference type="InterPro" id="IPR000524">
    <property type="entry name" value="Tscrpt_reg_HTH_GntR"/>
</dbReference>
<dbReference type="PANTHER" id="PTHR44846:SF17">
    <property type="entry name" value="GNTR-FAMILY TRANSCRIPTIONAL REGULATOR"/>
    <property type="match status" value="1"/>
</dbReference>
<evidence type="ECO:0000256" key="2">
    <source>
        <dbReference type="ARBA" id="ARBA00023125"/>
    </source>
</evidence>
<dbReference type="GO" id="GO:0003700">
    <property type="term" value="F:DNA-binding transcription factor activity"/>
    <property type="evidence" value="ECO:0007669"/>
    <property type="project" value="InterPro"/>
</dbReference>
<feature type="domain" description="HTH gntR-type" evidence="4">
    <location>
        <begin position="22"/>
        <end position="90"/>
    </location>
</feature>
<dbReference type="CDD" id="cd07377">
    <property type="entry name" value="WHTH_GntR"/>
    <property type="match status" value="1"/>
</dbReference>
<dbReference type="Gene3D" id="1.10.10.10">
    <property type="entry name" value="Winged helix-like DNA-binding domain superfamily/Winged helix DNA-binding domain"/>
    <property type="match status" value="1"/>
</dbReference>
<dbReference type="Pfam" id="PF00392">
    <property type="entry name" value="GntR"/>
    <property type="match status" value="1"/>
</dbReference>
<keyword evidence="3" id="KW-0804">Transcription</keyword>
<dbReference type="InterPro" id="IPR036390">
    <property type="entry name" value="WH_DNA-bd_sf"/>
</dbReference>
<dbReference type="InterPro" id="IPR011663">
    <property type="entry name" value="UTRA"/>
</dbReference>
<evidence type="ECO:0000313" key="6">
    <source>
        <dbReference type="Proteomes" id="UP000280344"/>
    </source>
</evidence>
<dbReference type="KEGG" id="flh:EJ997_04370"/>
<dbReference type="Gene3D" id="3.40.1410.10">
    <property type="entry name" value="Chorismate lyase-like"/>
    <property type="match status" value="1"/>
</dbReference>
<dbReference type="SMART" id="SM00345">
    <property type="entry name" value="HTH_GNTR"/>
    <property type="match status" value="1"/>
</dbReference>
<dbReference type="PRINTS" id="PR00035">
    <property type="entry name" value="HTHGNTR"/>
</dbReference>
<keyword evidence="2" id="KW-0238">DNA-binding</keyword>
<keyword evidence="6" id="KW-1185">Reference proteome</keyword>
<dbReference type="GO" id="GO:0003677">
    <property type="term" value="F:DNA binding"/>
    <property type="evidence" value="ECO:0007669"/>
    <property type="project" value="UniProtKB-KW"/>
</dbReference>
<proteinExistence type="predicted"/>
<name>A0A3Q9G660_9ACTO</name>
<evidence type="ECO:0000259" key="4">
    <source>
        <dbReference type="PROSITE" id="PS50949"/>
    </source>
</evidence>
<dbReference type="InterPro" id="IPR036388">
    <property type="entry name" value="WH-like_DNA-bd_sf"/>
</dbReference>
<dbReference type="InterPro" id="IPR028978">
    <property type="entry name" value="Chorismate_lyase_/UTRA_dom_sf"/>
</dbReference>
<dbReference type="PROSITE" id="PS50949">
    <property type="entry name" value="HTH_GNTR"/>
    <property type="match status" value="1"/>
</dbReference>